<proteinExistence type="predicted"/>
<gene>
    <name evidence="3" type="ORF">NPIL_645801</name>
</gene>
<keyword evidence="4" id="KW-1185">Reference proteome</keyword>
<dbReference type="Proteomes" id="UP000887013">
    <property type="component" value="Unassembled WGS sequence"/>
</dbReference>
<feature type="non-terminal residue" evidence="3">
    <location>
        <position position="1"/>
    </location>
</feature>
<sequence>TVILQLFLWVIATHCIALRATTTNQTKPETIIYHPPVKPLKSEPTQSMPTSSHQKTSIEEKRFNDHVNTPSRQPSGRLCSRGKKRRSLPDFLPPSRPGNSLIWPRPSLKGIERG</sequence>
<organism evidence="3 4">
    <name type="scientific">Nephila pilipes</name>
    <name type="common">Giant wood spider</name>
    <name type="synonym">Nephila maculata</name>
    <dbReference type="NCBI Taxonomy" id="299642"/>
    <lineage>
        <taxon>Eukaryota</taxon>
        <taxon>Metazoa</taxon>
        <taxon>Ecdysozoa</taxon>
        <taxon>Arthropoda</taxon>
        <taxon>Chelicerata</taxon>
        <taxon>Arachnida</taxon>
        <taxon>Araneae</taxon>
        <taxon>Araneomorphae</taxon>
        <taxon>Entelegynae</taxon>
        <taxon>Araneoidea</taxon>
        <taxon>Nephilidae</taxon>
        <taxon>Nephila</taxon>
    </lineage>
</organism>
<evidence type="ECO:0000313" key="4">
    <source>
        <dbReference type="Proteomes" id="UP000887013"/>
    </source>
</evidence>
<feature type="chain" id="PRO_5036480295" evidence="2">
    <location>
        <begin position="18"/>
        <end position="114"/>
    </location>
</feature>
<accession>A0A8X6KKB3</accession>
<feature type="region of interest" description="Disordered" evidence="1">
    <location>
        <begin position="25"/>
        <end position="114"/>
    </location>
</feature>
<dbReference type="AlphaFoldDB" id="A0A8X6KKB3"/>
<feature type="signal peptide" evidence="2">
    <location>
        <begin position="1"/>
        <end position="17"/>
    </location>
</feature>
<feature type="compositionally biased region" description="Basic and acidic residues" evidence="1">
    <location>
        <begin position="56"/>
        <end position="65"/>
    </location>
</feature>
<comment type="caution">
    <text evidence="3">The sequence shown here is derived from an EMBL/GenBank/DDBJ whole genome shotgun (WGS) entry which is preliminary data.</text>
</comment>
<evidence type="ECO:0000313" key="3">
    <source>
        <dbReference type="EMBL" id="GFS55404.1"/>
    </source>
</evidence>
<protein>
    <submittedName>
        <fullName evidence="3">Uncharacterized protein</fullName>
    </submittedName>
</protein>
<dbReference type="EMBL" id="BMAW01046442">
    <property type="protein sequence ID" value="GFS55404.1"/>
    <property type="molecule type" value="Genomic_DNA"/>
</dbReference>
<evidence type="ECO:0000256" key="2">
    <source>
        <dbReference type="SAM" id="SignalP"/>
    </source>
</evidence>
<evidence type="ECO:0000256" key="1">
    <source>
        <dbReference type="SAM" id="MobiDB-lite"/>
    </source>
</evidence>
<reference evidence="3" key="1">
    <citation type="submission" date="2020-08" db="EMBL/GenBank/DDBJ databases">
        <title>Multicomponent nature underlies the extraordinary mechanical properties of spider dragline silk.</title>
        <authorList>
            <person name="Kono N."/>
            <person name="Nakamura H."/>
            <person name="Mori M."/>
            <person name="Yoshida Y."/>
            <person name="Ohtoshi R."/>
            <person name="Malay A.D."/>
            <person name="Moran D.A.P."/>
            <person name="Tomita M."/>
            <person name="Numata K."/>
            <person name="Arakawa K."/>
        </authorList>
    </citation>
    <scope>NUCLEOTIDE SEQUENCE</scope>
</reference>
<keyword evidence="2" id="KW-0732">Signal</keyword>
<feature type="compositionally biased region" description="Polar residues" evidence="1">
    <location>
        <begin position="43"/>
        <end position="55"/>
    </location>
</feature>
<name>A0A8X6KKB3_NEPPI</name>